<dbReference type="EMBL" id="BMAO01021231">
    <property type="protein sequence ID" value="GFQ72970.1"/>
    <property type="molecule type" value="Genomic_DNA"/>
</dbReference>
<keyword evidence="1" id="KW-0812">Transmembrane</keyword>
<evidence type="ECO:0000256" key="1">
    <source>
        <dbReference type="SAM" id="Phobius"/>
    </source>
</evidence>
<dbReference type="AlphaFoldDB" id="A0A8X6F771"/>
<keyword evidence="3" id="KW-1185">Reference proteome</keyword>
<accession>A0A8X6F771</accession>
<gene>
    <name evidence="2" type="primary">NCL1_40015</name>
    <name evidence="2" type="ORF">TNCT_200681</name>
</gene>
<evidence type="ECO:0000313" key="2">
    <source>
        <dbReference type="EMBL" id="GFQ72970.1"/>
    </source>
</evidence>
<feature type="transmembrane region" description="Helical" evidence="1">
    <location>
        <begin position="477"/>
        <end position="499"/>
    </location>
</feature>
<comment type="caution">
    <text evidence="2">The sequence shown here is derived from an EMBL/GenBank/DDBJ whole genome shotgun (WGS) entry which is preliminary data.</text>
</comment>
<organism evidence="2 3">
    <name type="scientific">Trichonephila clavata</name>
    <name type="common">Joro spider</name>
    <name type="synonym">Nephila clavata</name>
    <dbReference type="NCBI Taxonomy" id="2740835"/>
    <lineage>
        <taxon>Eukaryota</taxon>
        <taxon>Metazoa</taxon>
        <taxon>Ecdysozoa</taxon>
        <taxon>Arthropoda</taxon>
        <taxon>Chelicerata</taxon>
        <taxon>Arachnida</taxon>
        <taxon>Araneae</taxon>
        <taxon>Araneomorphae</taxon>
        <taxon>Entelegynae</taxon>
        <taxon>Araneoidea</taxon>
        <taxon>Nephilidae</taxon>
        <taxon>Trichonephila</taxon>
    </lineage>
</organism>
<sequence length="500" mass="59398">MRSKEKGALQMCVAMEFFDNHNVLSLRQMAMTNLAITVCRDPEILDFVKGNGCSSFVFPSKETHLYLEVKSPVTEIWVWKDFLMEEIVTNLYVTHERRNEANEPDDCVTRKNVLPFVRWEGLVEERISSFLLPQLLQHELLDVVRSVSIEIEKWIKDHFLFLKRSADIAYMAQCHFQWDSIGKVDRLKTANKLIMNEGLYIEDRYILAVHYGLMQKISMRENVLGEIVEKYENLPWRGARADNVWREFIGEGDCSYIAQQNFFTRSSSEQKVLCLNAVLSKESLQFNEFLFYLSQMEDEERKEVFKTHAFKILEQYFLDWPLQCKFLEAAEQLVPYFSESNFRNMLRIILFEKIMLRRKDFNYIHLLKGFWSMSSSQLKESIKTDSIYEPLMFTINFPVSENFPNEQLFKSYNGDCLTFGCCGIEYCLFREEKIYKNWFLSKDFLFCFHCRFVNAFVFGKEHHHRCKRERKIFRKEYIFCLGAILGAIWLAKCTLCSFLQ</sequence>
<proteinExistence type="predicted"/>
<dbReference type="Proteomes" id="UP000887116">
    <property type="component" value="Unassembled WGS sequence"/>
</dbReference>
<reference evidence="2" key="1">
    <citation type="submission" date="2020-07" db="EMBL/GenBank/DDBJ databases">
        <title>Multicomponent nature underlies the extraordinary mechanical properties of spider dragline silk.</title>
        <authorList>
            <person name="Kono N."/>
            <person name="Nakamura H."/>
            <person name="Mori M."/>
            <person name="Yoshida Y."/>
            <person name="Ohtoshi R."/>
            <person name="Malay A.D."/>
            <person name="Moran D.A.P."/>
            <person name="Tomita M."/>
            <person name="Numata K."/>
            <person name="Arakawa K."/>
        </authorList>
    </citation>
    <scope>NUCLEOTIDE SEQUENCE</scope>
</reference>
<name>A0A8X6F771_TRICU</name>
<keyword evidence="1" id="KW-0472">Membrane</keyword>
<evidence type="ECO:0000313" key="3">
    <source>
        <dbReference type="Proteomes" id="UP000887116"/>
    </source>
</evidence>
<protein>
    <submittedName>
        <fullName evidence="2">Uncharacterized protein</fullName>
    </submittedName>
</protein>
<dbReference type="OrthoDB" id="6407690at2759"/>
<keyword evidence="1" id="KW-1133">Transmembrane helix</keyword>